<dbReference type="Proteomes" id="UP000010808">
    <property type="component" value="Chromosome"/>
</dbReference>
<name>L0RAV0_9BACT</name>
<gene>
    <name evidence="1" type="ORF">DESAM_20414</name>
</gene>
<evidence type="ECO:0000313" key="2">
    <source>
        <dbReference type="Proteomes" id="UP000010808"/>
    </source>
</evidence>
<dbReference type="KEGG" id="dhy:DESAM_20414"/>
<accession>L0RAV0</accession>
<dbReference type="HOGENOM" id="CLU_3024698_0_0_7"/>
<evidence type="ECO:0000313" key="1">
    <source>
        <dbReference type="EMBL" id="CCO22701.1"/>
    </source>
</evidence>
<reference evidence="1 2" key="1">
    <citation type="submission" date="2012-10" db="EMBL/GenBank/DDBJ databases">
        <authorList>
            <person name="Genoscope - CEA"/>
        </authorList>
    </citation>
    <scope>NUCLEOTIDE SEQUENCE [LARGE SCALE GENOMIC DNA]</scope>
    <source>
        <strain evidence="2">AM13 / DSM 14728</strain>
    </source>
</reference>
<dbReference type="STRING" id="1121451.DESAM_20414"/>
<keyword evidence="2" id="KW-1185">Reference proteome</keyword>
<sequence length="55" mass="6467">MLNNEKDQYGKFEKSSANFLKPNISFIDAVFMCKQNFDVKEADMNRKNIVRFSSK</sequence>
<organism evidence="1 2">
    <name type="scientific">Maridesulfovibrio hydrothermalis AM13 = DSM 14728</name>
    <dbReference type="NCBI Taxonomy" id="1121451"/>
    <lineage>
        <taxon>Bacteria</taxon>
        <taxon>Pseudomonadati</taxon>
        <taxon>Thermodesulfobacteriota</taxon>
        <taxon>Desulfovibrionia</taxon>
        <taxon>Desulfovibrionales</taxon>
        <taxon>Desulfovibrionaceae</taxon>
        <taxon>Maridesulfovibrio</taxon>
    </lineage>
</organism>
<dbReference type="PATRIC" id="fig|1121451.3.peg.681"/>
<dbReference type="EMBL" id="FO203522">
    <property type="protein sequence ID" value="CCO22701.1"/>
    <property type="molecule type" value="Genomic_DNA"/>
</dbReference>
<protein>
    <submittedName>
        <fullName evidence="1">Uncharacterized protein</fullName>
    </submittedName>
</protein>
<proteinExistence type="predicted"/>
<dbReference type="AlphaFoldDB" id="L0RAV0"/>